<protein>
    <submittedName>
        <fullName evidence="1">Uncharacterized protein</fullName>
    </submittedName>
</protein>
<name>A0ABP1BIN1_9BRYO</name>
<proteinExistence type="predicted"/>
<reference evidence="1" key="1">
    <citation type="submission" date="2024-03" db="EMBL/GenBank/DDBJ databases">
        <authorList>
            <consortium name="ELIXIR-Norway"/>
            <consortium name="Elixir Norway"/>
        </authorList>
    </citation>
    <scope>NUCLEOTIDE SEQUENCE</scope>
</reference>
<sequence>MNGMEEDDECPEWYRRNKKGATQPIPVVKNVGSMSGVNSSLQSSIKQYALPAISKTQKAKFQKHMALHYYATGTSFQHVEDLHMKNAICALRPNESLLPSHK</sequence>
<evidence type="ECO:0000313" key="1">
    <source>
        <dbReference type="EMBL" id="CAK9875378.1"/>
    </source>
</evidence>
<gene>
    <name evidence="1" type="ORF">CSSPJE1EN2_LOCUS17627</name>
</gene>
<accession>A0ABP1BIN1</accession>
<evidence type="ECO:0000313" key="2">
    <source>
        <dbReference type="Proteomes" id="UP001497522"/>
    </source>
</evidence>
<organism evidence="1 2">
    <name type="scientific">Sphagnum jensenii</name>
    <dbReference type="NCBI Taxonomy" id="128206"/>
    <lineage>
        <taxon>Eukaryota</taxon>
        <taxon>Viridiplantae</taxon>
        <taxon>Streptophyta</taxon>
        <taxon>Embryophyta</taxon>
        <taxon>Bryophyta</taxon>
        <taxon>Sphagnophytina</taxon>
        <taxon>Sphagnopsida</taxon>
        <taxon>Sphagnales</taxon>
        <taxon>Sphagnaceae</taxon>
        <taxon>Sphagnum</taxon>
    </lineage>
</organism>
<dbReference type="Proteomes" id="UP001497522">
    <property type="component" value="Chromosome 4"/>
</dbReference>
<dbReference type="EMBL" id="OZ023705">
    <property type="protein sequence ID" value="CAK9875378.1"/>
    <property type="molecule type" value="Genomic_DNA"/>
</dbReference>
<keyword evidence="2" id="KW-1185">Reference proteome</keyword>